<evidence type="ECO:0000256" key="3">
    <source>
        <dbReference type="SAM" id="SignalP"/>
    </source>
</evidence>
<accession>A0ABW2SDW2</accession>
<keyword evidence="6" id="KW-1185">Reference proteome</keyword>
<dbReference type="RefSeq" id="WP_382201956.1">
    <property type="nucleotide sequence ID" value="NZ_JBHTBZ010000043.1"/>
</dbReference>
<feature type="domain" description="Transglycosylase SLT" evidence="4">
    <location>
        <begin position="501"/>
        <end position="601"/>
    </location>
</feature>
<dbReference type="PANTHER" id="PTHR37423">
    <property type="entry name" value="SOLUBLE LYTIC MUREIN TRANSGLYCOSYLASE-RELATED"/>
    <property type="match status" value="1"/>
</dbReference>
<dbReference type="InterPro" id="IPR008939">
    <property type="entry name" value="Lytic_TGlycosylase_superhlx_U"/>
</dbReference>
<dbReference type="Gene3D" id="1.10.530.10">
    <property type="match status" value="1"/>
</dbReference>
<dbReference type="InterPro" id="IPR023346">
    <property type="entry name" value="Lysozyme-like_dom_sf"/>
</dbReference>
<name>A0ABW2SDW2_9BURK</name>
<evidence type="ECO:0000256" key="2">
    <source>
        <dbReference type="ARBA" id="ARBA00022729"/>
    </source>
</evidence>
<evidence type="ECO:0000313" key="6">
    <source>
        <dbReference type="Proteomes" id="UP001596457"/>
    </source>
</evidence>
<proteinExistence type="inferred from homology"/>
<dbReference type="Gene3D" id="1.25.20.10">
    <property type="entry name" value="Bacterial muramidases"/>
    <property type="match status" value="1"/>
</dbReference>
<evidence type="ECO:0000256" key="1">
    <source>
        <dbReference type="ARBA" id="ARBA00007734"/>
    </source>
</evidence>
<dbReference type="CDD" id="cd13401">
    <property type="entry name" value="Slt70-like"/>
    <property type="match status" value="1"/>
</dbReference>
<feature type="chain" id="PRO_5045889776" evidence="3">
    <location>
        <begin position="30"/>
        <end position="666"/>
    </location>
</feature>
<dbReference type="EMBL" id="JBHTBZ010000043">
    <property type="protein sequence ID" value="MFC7461622.1"/>
    <property type="molecule type" value="Genomic_DNA"/>
</dbReference>
<dbReference type="Pfam" id="PF01464">
    <property type="entry name" value="SLT"/>
    <property type="match status" value="1"/>
</dbReference>
<evidence type="ECO:0000259" key="4">
    <source>
        <dbReference type="Pfam" id="PF01464"/>
    </source>
</evidence>
<protein>
    <submittedName>
        <fullName evidence="5">Transglycosylase SLT domain-containing protein</fullName>
    </submittedName>
</protein>
<dbReference type="InterPro" id="IPR008258">
    <property type="entry name" value="Transglycosylase_SLT_dom_1"/>
</dbReference>
<sequence length="666" mass="74551">MSRKPSRHTTWMAGIFAGLLLSALPAARAQNDTALPGDKLLLELREAFRKGDTRTLGQKLPQLDDHPLQPLAAYWDMKLRLEWASADDVRAFTERYAGSYYEDRLRNDWLLLLGRRGDWATFATELPRFRMNDDREVQCYGLLVQHQNTGADVAEAVRDRWMAQKEADEGCSRAARELTGAGKLPALATWHRARQGMERGRQRVVAQAVGQLNPEWVATANEIYTNPARYLDDKLTAIRPRTKELVTLALVRLAATDMEDAIAELGKTRWRAQLTAEERSWVWGVIGKRSAQKLSDEALDHFAQARDEHLSDEQRAWKVRAALRAGHWGLVRQTIEGMRAEQRDEPAWTYWLARATQAPGNNPQASAQARALYERIASHSGFYEQLALEELGQKITAPPPPAPLTAEERAAALGHPGLQRALHAMRIGLRSEGVREWNYSTNLHTPGGMPERELLAAAQLACDRAIWDRCINTSERTRTVADFSQRYPTPFREAVLRRSADIGLDPAYVYGLIRQESRFVMDARSHVGASGLMQVMPATARWTARKIGLDGFQPHHINDKETNIAIGTAYLKFALDDFEGSMPMAAAAYNAGPGRPRNWRNGPLLEAAAWAESIPFDETRDYVKKVLANTTSYAALLTGQGQSLKARLGWVGPRAATAQTVNRDLP</sequence>
<feature type="signal peptide" evidence="3">
    <location>
        <begin position="1"/>
        <end position="29"/>
    </location>
</feature>
<dbReference type="SUPFAM" id="SSF53955">
    <property type="entry name" value="Lysozyme-like"/>
    <property type="match status" value="1"/>
</dbReference>
<dbReference type="Proteomes" id="UP001596457">
    <property type="component" value="Unassembled WGS sequence"/>
</dbReference>
<gene>
    <name evidence="5" type="ORF">ACFQU0_14410</name>
</gene>
<reference evidence="6" key="1">
    <citation type="journal article" date="2019" name="Int. J. Syst. Evol. Microbiol.">
        <title>The Global Catalogue of Microorganisms (GCM) 10K type strain sequencing project: providing services to taxonomists for standard genome sequencing and annotation.</title>
        <authorList>
            <consortium name="The Broad Institute Genomics Platform"/>
            <consortium name="The Broad Institute Genome Sequencing Center for Infectious Disease"/>
            <person name="Wu L."/>
            <person name="Ma J."/>
        </authorList>
    </citation>
    <scope>NUCLEOTIDE SEQUENCE [LARGE SCALE GENOMIC DNA]</scope>
    <source>
        <strain evidence="6">CCUG 53903</strain>
    </source>
</reference>
<comment type="similarity">
    <text evidence="1">Belongs to the transglycosylase Slt family.</text>
</comment>
<comment type="caution">
    <text evidence="5">The sequence shown here is derived from an EMBL/GenBank/DDBJ whole genome shotgun (WGS) entry which is preliminary data.</text>
</comment>
<dbReference type="SUPFAM" id="SSF48435">
    <property type="entry name" value="Bacterial muramidases"/>
    <property type="match status" value="1"/>
</dbReference>
<evidence type="ECO:0000313" key="5">
    <source>
        <dbReference type="EMBL" id="MFC7461622.1"/>
    </source>
</evidence>
<keyword evidence="2 3" id="KW-0732">Signal</keyword>
<dbReference type="PANTHER" id="PTHR37423:SF5">
    <property type="entry name" value="SOLUBLE LYTIC MUREIN TRANSGLYCOSYLASE"/>
    <property type="match status" value="1"/>
</dbReference>
<organism evidence="5 6">
    <name type="scientific">Hydrogenophaga defluvii</name>
    <dbReference type="NCBI Taxonomy" id="249410"/>
    <lineage>
        <taxon>Bacteria</taxon>
        <taxon>Pseudomonadati</taxon>
        <taxon>Pseudomonadota</taxon>
        <taxon>Betaproteobacteria</taxon>
        <taxon>Burkholderiales</taxon>
        <taxon>Comamonadaceae</taxon>
        <taxon>Hydrogenophaga</taxon>
    </lineage>
</organism>